<dbReference type="PANTHER" id="PTHR34222">
    <property type="entry name" value="GAG_PRE-INTEGRS DOMAIN-CONTAINING PROTEIN"/>
    <property type="match status" value="1"/>
</dbReference>
<organism evidence="2">
    <name type="scientific">Sesamum radiatum</name>
    <name type="common">Black benniseed</name>
    <dbReference type="NCBI Taxonomy" id="300843"/>
    <lineage>
        <taxon>Eukaryota</taxon>
        <taxon>Viridiplantae</taxon>
        <taxon>Streptophyta</taxon>
        <taxon>Embryophyta</taxon>
        <taxon>Tracheophyta</taxon>
        <taxon>Spermatophyta</taxon>
        <taxon>Magnoliopsida</taxon>
        <taxon>eudicotyledons</taxon>
        <taxon>Gunneridae</taxon>
        <taxon>Pentapetalae</taxon>
        <taxon>asterids</taxon>
        <taxon>lamiids</taxon>
        <taxon>Lamiales</taxon>
        <taxon>Pedaliaceae</taxon>
        <taxon>Sesamum</taxon>
    </lineage>
</organism>
<dbReference type="AlphaFoldDB" id="A0AAW2PH84"/>
<accession>A0AAW2PH84</accession>
<gene>
    <name evidence="2" type="ORF">Sradi_4004600</name>
</gene>
<sequence>MSKYIVESFMYCATSWELWIAIQARYGWSNGPMIYQLQREISTVSQQDLDLSTYLTKLRNRRMVQTNLEVNSSHVAYQATLKETRREGDKLTQKKNQFTDKRNLVCPHCCKTGHAQESCFQLHGIPEWYKTLNDKKKKWKAFVANVDVKDESTAPAPSRNVTNMMAELLKVLQKSTTPTNLISNYANYAHFDEEFADPGHGQFLFQKLYIYKDSHAAFVDAYVTFDLDVTCSTSIHFFDLIHMDLWGPYTTHTISEEMYNSMRISSLIPDTQSQSSSLPLPAVPLSSDNTSSILIPQPVTPASTSATTLPPITEPKSFLEAVKCVEWQNAMKTELDALERNQTWKLTNLPVGKRPIGLAKTVTVRLFLALATAYGWPVHQLDVNNAFLHGHLDEELYMTPPEGYCVRRGLVCKLERLPTGIIALLVYVDDILVTAPTLEAIKFVKDYLHSLFTIKDLGDARYFLGFEIARNSTGVYVAQTKYILDIIQDIGMTNAKPVSTPLPLGLKLNMNSGALLPSPDQYRRLIGRLLYLCFTQPDISHSVQQLSQYLTGPMMLIGRLPFMLSGILRAALPQAYFALYLFL</sequence>
<evidence type="ECO:0000313" key="2">
    <source>
        <dbReference type="EMBL" id="KAL0355577.1"/>
    </source>
</evidence>
<dbReference type="SUPFAM" id="SSF56672">
    <property type="entry name" value="DNA/RNA polymerases"/>
    <property type="match status" value="1"/>
</dbReference>
<dbReference type="PANTHER" id="PTHR34222:SF99">
    <property type="entry name" value="PROTEIN, PUTATIVE-RELATED"/>
    <property type="match status" value="1"/>
</dbReference>
<evidence type="ECO:0000259" key="1">
    <source>
        <dbReference type="Pfam" id="PF07727"/>
    </source>
</evidence>
<feature type="domain" description="Reverse transcriptase Ty1/copia-type" evidence="1">
    <location>
        <begin position="362"/>
        <end position="416"/>
    </location>
</feature>
<feature type="domain" description="Reverse transcriptase Ty1/copia-type" evidence="1">
    <location>
        <begin position="421"/>
        <end position="502"/>
    </location>
</feature>
<dbReference type="InterPro" id="IPR013103">
    <property type="entry name" value="RVT_2"/>
</dbReference>
<proteinExistence type="predicted"/>
<reference evidence="2" key="2">
    <citation type="journal article" date="2024" name="Plant">
        <title>Genomic evolution and insights into agronomic trait innovations of Sesamum species.</title>
        <authorList>
            <person name="Miao H."/>
            <person name="Wang L."/>
            <person name="Qu L."/>
            <person name="Liu H."/>
            <person name="Sun Y."/>
            <person name="Le M."/>
            <person name="Wang Q."/>
            <person name="Wei S."/>
            <person name="Zheng Y."/>
            <person name="Lin W."/>
            <person name="Duan Y."/>
            <person name="Cao H."/>
            <person name="Xiong S."/>
            <person name="Wang X."/>
            <person name="Wei L."/>
            <person name="Li C."/>
            <person name="Ma Q."/>
            <person name="Ju M."/>
            <person name="Zhao R."/>
            <person name="Li G."/>
            <person name="Mu C."/>
            <person name="Tian Q."/>
            <person name="Mei H."/>
            <person name="Zhang T."/>
            <person name="Gao T."/>
            <person name="Zhang H."/>
        </authorList>
    </citation>
    <scope>NUCLEOTIDE SEQUENCE</scope>
    <source>
        <strain evidence="2">G02</strain>
    </source>
</reference>
<reference evidence="2" key="1">
    <citation type="submission" date="2020-06" db="EMBL/GenBank/DDBJ databases">
        <authorList>
            <person name="Li T."/>
            <person name="Hu X."/>
            <person name="Zhang T."/>
            <person name="Song X."/>
            <person name="Zhang H."/>
            <person name="Dai N."/>
            <person name="Sheng W."/>
            <person name="Hou X."/>
            <person name="Wei L."/>
        </authorList>
    </citation>
    <scope>NUCLEOTIDE SEQUENCE</scope>
    <source>
        <strain evidence="2">G02</strain>
        <tissue evidence="2">Leaf</tissue>
    </source>
</reference>
<comment type="caution">
    <text evidence="2">The sequence shown here is derived from an EMBL/GenBank/DDBJ whole genome shotgun (WGS) entry which is preliminary data.</text>
</comment>
<dbReference type="Pfam" id="PF07727">
    <property type="entry name" value="RVT_2"/>
    <property type="match status" value="2"/>
</dbReference>
<dbReference type="InterPro" id="IPR043502">
    <property type="entry name" value="DNA/RNA_pol_sf"/>
</dbReference>
<name>A0AAW2PH84_SESRA</name>
<protein>
    <submittedName>
        <fullName evidence="2">Mitochondrial protein</fullName>
    </submittedName>
</protein>
<dbReference type="EMBL" id="JACGWJ010000017">
    <property type="protein sequence ID" value="KAL0355577.1"/>
    <property type="molecule type" value="Genomic_DNA"/>
</dbReference>